<dbReference type="InParanoid" id="A0A165JHU2"/>
<feature type="domain" description="CHAT" evidence="1">
    <location>
        <begin position="809"/>
        <end position="1088"/>
    </location>
</feature>
<protein>
    <recommendedName>
        <fullName evidence="1">CHAT domain-containing protein</fullName>
    </recommendedName>
</protein>
<keyword evidence="3" id="KW-1185">Reference proteome</keyword>
<evidence type="ECO:0000259" key="1">
    <source>
        <dbReference type="Pfam" id="PF12770"/>
    </source>
</evidence>
<name>A0A165JHU2_9BASI</name>
<dbReference type="STRING" id="1353952.A0A165JHU2"/>
<dbReference type="InterPro" id="IPR024983">
    <property type="entry name" value="CHAT_dom"/>
</dbReference>
<dbReference type="Pfam" id="PF12770">
    <property type="entry name" value="CHAT"/>
    <property type="match status" value="1"/>
</dbReference>
<dbReference type="Gene3D" id="1.25.40.10">
    <property type="entry name" value="Tetratricopeptide repeat domain"/>
    <property type="match status" value="1"/>
</dbReference>
<evidence type="ECO:0000313" key="2">
    <source>
        <dbReference type="EMBL" id="KZT61858.1"/>
    </source>
</evidence>
<accession>A0A165JHU2</accession>
<proteinExistence type="predicted"/>
<gene>
    <name evidence="2" type="ORF">CALCODRAFT_328615</name>
</gene>
<dbReference type="Proteomes" id="UP000076842">
    <property type="component" value="Unassembled WGS sequence"/>
</dbReference>
<organism evidence="2 3">
    <name type="scientific">Calocera cornea HHB12733</name>
    <dbReference type="NCBI Taxonomy" id="1353952"/>
    <lineage>
        <taxon>Eukaryota</taxon>
        <taxon>Fungi</taxon>
        <taxon>Dikarya</taxon>
        <taxon>Basidiomycota</taxon>
        <taxon>Agaricomycotina</taxon>
        <taxon>Dacrymycetes</taxon>
        <taxon>Dacrymycetales</taxon>
        <taxon>Dacrymycetaceae</taxon>
        <taxon>Calocera</taxon>
    </lineage>
</organism>
<dbReference type="EMBL" id="KV423920">
    <property type="protein sequence ID" value="KZT61858.1"/>
    <property type="molecule type" value="Genomic_DNA"/>
</dbReference>
<reference evidence="2 3" key="1">
    <citation type="journal article" date="2016" name="Mol. Biol. Evol.">
        <title>Comparative Genomics of Early-Diverging Mushroom-Forming Fungi Provides Insights into the Origins of Lignocellulose Decay Capabilities.</title>
        <authorList>
            <person name="Nagy L.G."/>
            <person name="Riley R."/>
            <person name="Tritt A."/>
            <person name="Adam C."/>
            <person name="Daum C."/>
            <person name="Floudas D."/>
            <person name="Sun H."/>
            <person name="Yadav J.S."/>
            <person name="Pangilinan J."/>
            <person name="Larsson K.H."/>
            <person name="Matsuura K."/>
            <person name="Barry K."/>
            <person name="Labutti K."/>
            <person name="Kuo R."/>
            <person name="Ohm R.A."/>
            <person name="Bhattacharya S.S."/>
            <person name="Shirouzu T."/>
            <person name="Yoshinaga Y."/>
            <person name="Martin F.M."/>
            <person name="Grigoriev I.V."/>
            <person name="Hibbett D.S."/>
        </authorList>
    </citation>
    <scope>NUCLEOTIDE SEQUENCE [LARGE SCALE GENOMIC DNA]</scope>
    <source>
        <strain evidence="2 3">HHB12733</strain>
    </source>
</reference>
<dbReference type="OrthoDB" id="9991317at2759"/>
<dbReference type="AlphaFoldDB" id="A0A165JHU2"/>
<dbReference type="InterPro" id="IPR011990">
    <property type="entry name" value="TPR-like_helical_dom_sf"/>
</dbReference>
<sequence length="1089" mass="119956">MQAATAVLAPLREQFRLSLLPPVEILWSLVLCLKYELHGWESDASDGLRSLDRIAANRGASSDTRIHAAYVRGRLLEAQYDASGASEALKAAQGCYQDAGRMAKQHPHVQGRMMDELLAHATRIKAHYFTYFGYSNGAFPEVDMLEAAAARLAPADPLKAYAMYALSGAYRARWYLHGHPADKMDLNRGIDCGREALRLCPAHRHRRRMLHELGALIREGRSSPNFHESMGLITQAIALIPGERQTTWCDLQIIRALGTQYLGMFVAEGRIQDVDNAIECQRRALAGVSDSAKPHLLISLAMCLKHRFRATGHAADIDAAIEASTQALASADADGPLSVFAHAHLGLAHAYRFIYFGEPEDFTIAQRELQNAIAAGRAKSFMGAQLARCLRTLAHIYRVGVERGKTELIPAMHAYLEEAAALAKSTGLLEMPSIFSELALAKGIKFTAEGKQADLDDCVRAHEAILSVTPDKYAERHLMLWQYALALKTKFDQTGDPRTMQACLDAFTAALAHLGPSADPRRTFYLIDLAAVLGEKHRVFGDEADLTGAIQHYGQAAQVMDGPVKVRFRAAVVGARLAFDNGRKVASLELFKAAVGLLSRMAWLGLNTTKRHRNLMSQAFQLAADAAAVAIAVGQPETAVELLEEGRSVLWRSVLEVRVDLDGLEAVSPELTRELTQLAKTLDLEDFDVSGFSEWYLEQSDQQRRRQAERWELLVAAVRQVPGFELFLKPLDFDHLREAAKDGPIVILNTSEYRSDALVITHTGAVRVVPLTGLPLPVVRQLMHMLHSALQIAKDKYGLSFLERTLQSVAKSLWQGGLDEVVKLLVAIPNYEQSTRRVWWTPAGLFSLLPIHCAGPYQPGQQGIPDLFVSSYTTNLSTLIKARKLPPSDPMDAQSSRILAIAQPEAPGMPRLRYARSEIDVLRTSSFKDSVTFLVGREAVMSRAEAVSTHPWLHCVVHGYWNPESPLDSAIYLADGPMTLRQVVKLNLSRTAKFAFLSACHTARATVHLPDEALHMAAGLQVAGFRGVLGTTWGMADMDGPELARGFYESLQGELKAENAAEALNVSLGRLRQRGVPMHRWGAFVHYGV</sequence>
<evidence type="ECO:0000313" key="3">
    <source>
        <dbReference type="Proteomes" id="UP000076842"/>
    </source>
</evidence>